<comment type="cofactor">
    <cofactor evidence="1">
        <name>Mg(2+)</name>
        <dbReference type="ChEBI" id="CHEBI:18420"/>
    </cofactor>
</comment>
<accession>A0A0U4WXH2</accession>
<feature type="domain" description="VRR-NUC" evidence="4">
    <location>
        <begin position="24"/>
        <end position="97"/>
    </location>
</feature>
<reference evidence="6" key="1">
    <citation type="submission" date="2015-12" db="EMBL/GenBank/DDBJ databases">
        <authorList>
            <person name="Shamseldin A."/>
            <person name="Moawad H."/>
            <person name="Abd El-Rahim W.M."/>
            <person name="Sadowsky M.J."/>
        </authorList>
    </citation>
    <scope>NUCLEOTIDE SEQUENCE [LARGE SCALE GENOMIC DNA]</scope>
    <source>
        <strain evidence="6">JAM AC0309</strain>
    </source>
</reference>
<name>A0A0U4WXH2_9MICO</name>
<evidence type="ECO:0000259" key="4">
    <source>
        <dbReference type="Pfam" id="PF08774"/>
    </source>
</evidence>
<proteinExistence type="predicted"/>
<dbReference type="Gene3D" id="3.40.1350.10">
    <property type="match status" value="1"/>
</dbReference>
<protein>
    <submittedName>
        <fullName evidence="5">VRR-NUC domain-containing protein</fullName>
    </submittedName>
</protein>
<gene>
    <name evidence="5" type="ORF">MalAC0309_1639</name>
</gene>
<evidence type="ECO:0000313" key="5">
    <source>
        <dbReference type="EMBL" id="BAU32490.1"/>
    </source>
</evidence>
<dbReference type="GO" id="GO:0003676">
    <property type="term" value="F:nucleic acid binding"/>
    <property type="evidence" value="ECO:0007669"/>
    <property type="project" value="InterPro"/>
</dbReference>
<organism evidence="5 6">
    <name type="scientific">Microcella alkaliphila</name>
    <dbReference type="NCBI Taxonomy" id="279828"/>
    <lineage>
        <taxon>Bacteria</taxon>
        <taxon>Bacillati</taxon>
        <taxon>Actinomycetota</taxon>
        <taxon>Actinomycetes</taxon>
        <taxon>Micrococcales</taxon>
        <taxon>Microbacteriaceae</taxon>
        <taxon>Microcella</taxon>
    </lineage>
</organism>
<evidence type="ECO:0000256" key="2">
    <source>
        <dbReference type="ARBA" id="ARBA00022722"/>
    </source>
</evidence>
<dbReference type="Proteomes" id="UP000218965">
    <property type="component" value="Chromosome"/>
</dbReference>
<dbReference type="OrthoDB" id="4200941at2"/>
<dbReference type="GO" id="GO:0016788">
    <property type="term" value="F:hydrolase activity, acting on ester bonds"/>
    <property type="evidence" value="ECO:0007669"/>
    <property type="project" value="InterPro"/>
</dbReference>
<dbReference type="KEGG" id="malk:MalAC0309_1639"/>
<dbReference type="AlphaFoldDB" id="A0A0U4WXH2"/>
<evidence type="ECO:0000256" key="1">
    <source>
        <dbReference type="ARBA" id="ARBA00001946"/>
    </source>
</evidence>
<keyword evidence="2" id="KW-0540">Nuclease</keyword>
<sequence length="118" mass="13367">MTALPASIDAAAYAKLRADQMTEKQLQDVVTRLAGTLGWRCYHTHDSRRSQPGFPDLVLVHPRLKFTLWRELKTQTGKTSRAQDGWIRDLTAAGQNASIWRPIDYFTGRIEAQLRGEA</sequence>
<dbReference type="InterPro" id="IPR014883">
    <property type="entry name" value="VRR_NUC"/>
</dbReference>
<evidence type="ECO:0000256" key="3">
    <source>
        <dbReference type="ARBA" id="ARBA00022801"/>
    </source>
</evidence>
<dbReference type="GO" id="GO:0004518">
    <property type="term" value="F:nuclease activity"/>
    <property type="evidence" value="ECO:0007669"/>
    <property type="project" value="UniProtKB-KW"/>
</dbReference>
<dbReference type="EMBL" id="AP017315">
    <property type="protein sequence ID" value="BAU32490.1"/>
    <property type="molecule type" value="Genomic_DNA"/>
</dbReference>
<dbReference type="InterPro" id="IPR011856">
    <property type="entry name" value="tRNA_endonuc-like_dom_sf"/>
</dbReference>
<dbReference type="RefSeq" id="WP_096421711.1">
    <property type="nucleotide sequence ID" value="NZ_AP017315.1"/>
</dbReference>
<keyword evidence="3" id="KW-0378">Hydrolase</keyword>
<dbReference type="Pfam" id="PF08774">
    <property type="entry name" value="VRR_NUC"/>
    <property type="match status" value="1"/>
</dbReference>
<evidence type="ECO:0000313" key="6">
    <source>
        <dbReference type="Proteomes" id="UP000218965"/>
    </source>
</evidence>
<reference evidence="5 6" key="2">
    <citation type="submission" date="2016-01" db="EMBL/GenBank/DDBJ databases">
        <title>Microcella alkaliphila JAM AC0309 whole genome shotgun sequence.</title>
        <authorList>
            <person name="Kurata A."/>
            <person name="Hirose Y."/>
            <person name="Kishimoto N."/>
            <person name="Kobayashi T."/>
        </authorList>
    </citation>
    <scope>NUCLEOTIDE SEQUENCE [LARGE SCALE GENOMIC DNA]</scope>
    <source>
        <strain evidence="5 6">JAM AC0309</strain>
    </source>
</reference>